<evidence type="ECO:0000313" key="1">
    <source>
        <dbReference type="EMBL" id="QER67602.1"/>
    </source>
</evidence>
<name>A0A5P1X127_9LACO</name>
<keyword evidence="1" id="KW-0238">DNA-binding</keyword>
<dbReference type="AlphaFoldDB" id="A0A5P1X127"/>
<accession>A0A5P1X127</accession>
<protein>
    <submittedName>
        <fullName evidence="1">DNA-binding protein</fullName>
    </submittedName>
</protein>
<organism evidence="1 2">
    <name type="scientific">Paucilactobacillus nenjiangensis</name>
    <dbReference type="NCBI Taxonomy" id="1296540"/>
    <lineage>
        <taxon>Bacteria</taxon>
        <taxon>Bacillati</taxon>
        <taxon>Bacillota</taxon>
        <taxon>Bacilli</taxon>
        <taxon>Lactobacillales</taxon>
        <taxon>Lactobacillaceae</taxon>
        <taxon>Paucilactobacillus</taxon>
    </lineage>
</organism>
<proteinExistence type="predicted"/>
<gene>
    <name evidence="1" type="ORF">F0161_06845</name>
</gene>
<dbReference type="EMBL" id="CP043939">
    <property type="protein sequence ID" value="QER67602.1"/>
    <property type="molecule type" value="Genomic_DNA"/>
</dbReference>
<dbReference type="RefSeq" id="WP_150204140.1">
    <property type="nucleotide sequence ID" value="NZ_CP043939.1"/>
</dbReference>
<dbReference type="Proteomes" id="UP000325295">
    <property type="component" value="Chromosome"/>
</dbReference>
<evidence type="ECO:0000313" key="2">
    <source>
        <dbReference type="Proteomes" id="UP000325295"/>
    </source>
</evidence>
<dbReference type="KEGG" id="lnn:F0161_06845"/>
<sequence length="85" mass="9528">MTTLKLSRAKWVTTIQDAALKINTSPSNVRALIDLGFIQTLKLTKIEVIPNDELKRFMMANLGVDLSEAINAEIDRKKREKEASA</sequence>
<keyword evidence="2" id="KW-1185">Reference proteome</keyword>
<dbReference type="GO" id="GO:0003677">
    <property type="term" value="F:DNA binding"/>
    <property type="evidence" value="ECO:0007669"/>
    <property type="project" value="UniProtKB-KW"/>
</dbReference>
<reference evidence="1 2" key="1">
    <citation type="submission" date="2019-09" db="EMBL/GenBank/DDBJ databases">
        <title>Complete Genome Sequence of Lactobacillus nenjiangensis SH-Y15, isolated from sauerkraut.</title>
        <authorList>
            <person name="Yang H."/>
        </authorList>
    </citation>
    <scope>NUCLEOTIDE SEQUENCE [LARGE SCALE GENOMIC DNA]</scope>
    <source>
        <strain evidence="1 2">SH-Y15</strain>
    </source>
</reference>